<sequence length="151" mass="17285">MFAIKPQRHKHVFTRVIFNRNRLYTKHFEIGSNDGVKNKVEFVNGSQPPPGFRIKRSLGPISASHSASNLIILKLLTMLVLNAFRTINVFARNFQFTRRPNNEPLKECEYKLSEQCQKLNADCVINYEVTEDESGLNFLATGEAVELEKIS</sequence>
<evidence type="ECO:0000313" key="2">
    <source>
        <dbReference type="Proteomes" id="UP001431209"/>
    </source>
</evidence>
<dbReference type="AlphaFoldDB" id="A0AAW2ZCF6"/>
<dbReference type="Proteomes" id="UP001431209">
    <property type="component" value="Unassembled WGS sequence"/>
</dbReference>
<name>A0AAW2ZCF6_9EUKA</name>
<proteinExistence type="predicted"/>
<evidence type="ECO:0000313" key="1">
    <source>
        <dbReference type="EMBL" id="KAL0486871.1"/>
    </source>
</evidence>
<keyword evidence="2" id="KW-1185">Reference proteome</keyword>
<accession>A0AAW2ZCF6</accession>
<comment type="caution">
    <text evidence="1">The sequence shown here is derived from an EMBL/GenBank/DDBJ whole genome shotgun (WGS) entry which is preliminary data.</text>
</comment>
<reference evidence="1 2" key="1">
    <citation type="submission" date="2024-03" db="EMBL/GenBank/DDBJ databases">
        <title>The Acrasis kona genome and developmental transcriptomes reveal deep origins of eukaryotic multicellular pathways.</title>
        <authorList>
            <person name="Sheikh S."/>
            <person name="Fu C.-J."/>
            <person name="Brown M.W."/>
            <person name="Baldauf S.L."/>
        </authorList>
    </citation>
    <scope>NUCLEOTIDE SEQUENCE [LARGE SCALE GENOMIC DNA]</scope>
    <source>
        <strain evidence="1 2">ATCC MYA-3509</strain>
    </source>
</reference>
<dbReference type="EMBL" id="JAOPGA020001276">
    <property type="protein sequence ID" value="KAL0486871.1"/>
    <property type="molecule type" value="Genomic_DNA"/>
</dbReference>
<protein>
    <submittedName>
        <fullName evidence="1">Uncharacterized protein</fullName>
    </submittedName>
</protein>
<gene>
    <name evidence="1" type="ORF">AKO1_001226</name>
</gene>
<organism evidence="1 2">
    <name type="scientific">Acrasis kona</name>
    <dbReference type="NCBI Taxonomy" id="1008807"/>
    <lineage>
        <taxon>Eukaryota</taxon>
        <taxon>Discoba</taxon>
        <taxon>Heterolobosea</taxon>
        <taxon>Tetramitia</taxon>
        <taxon>Eutetramitia</taxon>
        <taxon>Acrasidae</taxon>
        <taxon>Acrasis</taxon>
    </lineage>
</organism>